<comment type="similarity">
    <text evidence="1">Belongs to the carnitine/choline acetyltransferase family.</text>
</comment>
<dbReference type="AlphaFoldDB" id="A0A137PGU6"/>
<dbReference type="Gene3D" id="3.30.559.10">
    <property type="entry name" value="Chloramphenicol acetyltransferase-like domain"/>
    <property type="match status" value="1"/>
</dbReference>
<keyword evidence="2 6" id="KW-0808">Transferase</keyword>
<evidence type="ECO:0000256" key="2">
    <source>
        <dbReference type="ARBA" id="ARBA00022679"/>
    </source>
</evidence>
<dbReference type="Proteomes" id="UP000070444">
    <property type="component" value="Unassembled WGS sequence"/>
</dbReference>
<reference evidence="6 7" key="1">
    <citation type="journal article" date="2015" name="Genome Biol. Evol.">
        <title>Phylogenomic analyses indicate that early fungi evolved digesting cell walls of algal ancestors of land plants.</title>
        <authorList>
            <person name="Chang Y."/>
            <person name="Wang S."/>
            <person name="Sekimoto S."/>
            <person name="Aerts A.L."/>
            <person name="Choi C."/>
            <person name="Clum A."/>
            <person name="LaButti K.M."/>
            <person name="Lindquist E.A."/>
            <person name="Yee Ngan C."/>
            <person name="Ohm R.A."/>
            <person name="Salamov A.A."/>
            <person name="Grigoriev I.V."/>
            <person name="Spatafora J.W."/>
            <person name="Berbee M.L."/>
        </authorList>
    </citation>
    <scope>NUCLEOTIDE SEQUENCE [LARGE SCALE GENOMIC DNA]</scope>
    <source>
        <strain evidence="6 7">NRRL 28638</strain>
    </source>
</reference>
<dbReference type="InterPro" id="IPR000542">
    <property type="entry name" value="Carn_acyl_trans"/>
</dbReference>
<evidence type="ECO:0000256" key="4">
    <source>
        <dbReference type="PIRSR" id="PIRSR600542-1"/>
    </source>
</evidence>
<dbReference type="Pfam" id="PF00755">
    <property type="entry name" value="Carn_acyltransf"/>
    <property type="match status" value="1"/>
</dbReference>
<dbReference type="PANTHER" id="PTHR22589:SF107">
    <property type="entry name" value="CHOLINE_CARNITINE ACYLTRANSFERASE DOMAIN-CONTAINING PROTEIN"/>
    <property type="match status" value="1"/>
</dbReference>
<evidence type="ECO:0000313" key="6">
    <source>
        <dbReference type="EMBL" id="KXN74212.1"/>
    </source>
</evidence>
<dbReference type="STRING" id="796925.A0A137PGU6"/>
<dbReference type="EMBL" id="KQ964426">
    <property type="protein sequence ID" value="KXN74212.1"/>
    <property type="molecule type" value="Genomic_DNA"/>
</dbReference>
<dbReference type="OMA" id="PERCGPY"/>
<organism evidence="6 7">
    <name type="scientific">Conidiobolus coronatus (strain ATCC 28846 / CBS 209.66 / NRRL 28638)</name>
    <name type="common">Delacroixia coronata</name>
    <dbReference type="NCBI Taxonomy" id="796925"/>
    <lineage>
        <taxon>Eukaryota</taxon>
        <taxon>Fungi</taxon>
        <taxon>Fungi incertae sedis</taxon>
        <taxon>Zoopagomycota</taxon>
        <taxon>Entomophthoromycotina</taxon>
        <taxon>Entomophthoromycetes</taxon>
        <taxon>Entomophthorales</taxon>
        <taxon>Ancylistaceae</taxon>
        <taxon>Conidiobolus</taxon>
    </lineage>
</organism>
<dbReference type="OrthoDB" id="240216at2759"/>
<dbReference type="PANTHER" id="PTHR22589">
    <property type="entry name" value="CARNITINE O-ACYLTRANSFERASE"/>
    <property type="match status" value="1"/>
</dbReference>
<feature type="active site" description="Proton acceptor" evidence="4">
    <location>
        <position position="331"/>
    </location>
</feature>
<dbReference type="InterPro" id="IPR042231">
    <property type="entry name" value="Cho/carn_acyl_trans_2"/>
</dbReference>
<proteinExistence type="inferred from homology"/>
<keyword evidence="3 6" id="KW-0012">Acyltransferase</keyword>
<evidence type="ECO:0000313" key="7">
    <source>
        <dbReference type="Proteomes" id="UP000070444"/>
    </source>
</evidence>
<evidence type="ECO:0000256" key="3">
    <source>
        <dbReference type="ARBA" id="ARBA00023315"/>
    </source>
</evidence>
<name>A0A137PGU6_CONC2</name>
<dbReference type="GO" id="GO:0016746">
    <property type="term" value="F:acyltransferase activity"/>
    <property type="evidence" value="ECO:0007669"/>
    <property type="project" value="UniProtKB-KW"/>
</dbReference>
<evidence type="ECO:0000259" key="5">
    <source>
        <dbReference type="Pfam" id="PF00755"/>
    </source>
</evidence>
<protein>
    <submittedName>
        <fullName evidence="6">Acyltransferase ChoActase/COT/CPT</fullName>
    </submittedName>
</protein>
<dbReference type="SUPFAM" id="SSF52777">
    <property type="entry name" value="CoA-dependent acyltransferases"/>
    <property type="match status" value="2"/>
</dbReference>
<gene>
    <name evidence="6" type="ORF">CONCODRAFT_14960</name>
</gene>
<dbReference type="Gene3D" id="3.30.559.70">
    <property type="entry name" value="Choline/Carnitine o-acyltransferase, domain 2"/>
    <property type="match status" value="1"/>
</dbReference>
<feature type="domain" description="Choline/carnitine acyltransferase" evidence="5">
    <location>
        <begin position="21"/>
        <end position="612"/>
    </location>
</feature>
<dbReference type="InterPro" id="IPR023213">
    <property type="entry name" value="CAT-like_dom_sf"/>
</dbReference>
<keyword evidence="7" id="KW-1185">Reference proteome</keyword>
<evidence type="ECO:0000256" key="1">
    <source>
        <dbReference type="ARBA" id="ARBA00005232"/>
    </source>
</evidence>
<dbReference type="InterPro" id="IPR039551">
    <property type="entry name" value="Cho/carn_acyl_trans"/>
</dbReference>
<sequence length="646" mass="74304">MSNLAEKPSTFSFQPTLPRYPIPPLEKTLEHWLVSIEPFATEKELVEAKQLAHDFLKPDGLGKKLQARLQHYDKTQSDNWLEKWWLTYAYHIWRDPQCININWGCLAMDHPEKPPSPPKDFKGFTRYQLARASHLIHHMTQLHQSIIDEKFPVDMFGEKTAQCMNQYKNLFGVTRIPEWKVDRLECNFPCLSTHIVVLVNGLIFKLDIYKTLPDGTRKINSIDEIEYQLTQLVDLKEVDKHPDFTHLTGCHRDLWTEFRHGLTKHSYTNLQSLETIENALFSVSLDNNVISSDIRDQYHATFHGNGTNRWFDKSLNFNLSACGMLGMNGEHSPLDALIPSQFFDYCVSQPFDWNKDTSNELNPNNLRSEPEIWKTKGLVKDIHKPQQLLFDIPSDLLTLIQQGRQQLNQVIGNSDSRIIIYKSYGSEFIKKQGKVPVDGYLQMVQQLNYYQFFNSVASVYETASTRKFKNGRTEAIRAASQDAKNFIVFANNLLKQNGDSISGQDYQKAYQLLVKACQTHRINTKEASIGNGIDRHLLGLRLCLRNNESHPIFQHPTFINSSKWDLSTSQLFTSKRLTGAGFGAVQPQGLGINYYHRPQELTFTVECKRDNKTLTGGTEQWEEGLNKCLELVKDIVSKGNVEKSKL</sequence>
<accession>A0A137PGU6</accession>